<dbReference type="EnsemblPlants" id="KEH33786">
    <property type="protein sequence ID" value="KEH33786"/>
    <property type="gene ID" value="MTR_3g452810"/>
</dbReference>
<evidence type="ECO:0000313" key="2">
    <source>
        <dbReference type="EnsemblPlants" id="KEH33786"/>
    </source>
</evidence>
<dbReference type="HOGENOM" id="CLU_2336810_0_0_1"/>
<dbReference type="STRING" id="3880.A0A072UWI6"/>
<evidence type="ECO:0000313" key="3">
    <source>
        <dbReference type="Proteomes" id="UP000002051"/>
    </source>
</evidence>
<dbReference type="Gene3D" id="3.30.450.60">
    <property type="match status" value="1"/>
</dbReference>
<dbReference type="EMBL" id="CM001219">
    <property type="protein sequence ID" value="KEH33786.1"/>
    <property type="molecule type" value="Genomic_DNA"/>
</dbReference>
<dbReference type="SUPFAM" id="SSF64356">
    <property type="entry name" value="SNARE-like"/>
    <property type="match status" value="1"/>
</dbReference>
<name>A0A072UWI6_MEDTR</name>
<sequence>MASNLSIETLDWEFAIKPQDQVVYDNSVTYMLYNIASNVCLVITVRQNSNAASLLFFLYRLIDVFKHYFEELEEEVLRDNFVVVVKNVELFLNSKFSE</sequence>
<protein>
    <submittedName>
        <fullName evidence="1">Clathrin adaptor complexes medium subunit family protein</fullName>
    </submittedName>
</protein>
<dbReference type="InterPro" id="IPR011012">
    <property type="entry name" value="Longin-like_dom_sf"/>
</dbReference>
<proteinExistence type="predicted"/>
<reference evidence="1 3" key="1">
    <citation type="journal article" date="2011" name="Nature">
        <title>The Medicago genome provides insight into the evolution of rhizobial symbioses.</title>
        <authorList>
            <person name="Young N.D."/>
            <person name="Debelle F."/>
            <person name="Oldroyd G.E."/>
            <person name="Geurts R."/>
            <person name="Cannon S.B."/>
            <person name="Udvardi M.K."/>
            <person name="Benedito V.A."/>
            <person name="Mayer K.F."/>
            <person name="Gouzy J."/>
            <person name="Schoof H."/>
            <person name="Van de Peer Y."/>
            <person name="Proost S."/>
            <person name="Cook D.R."/>
            <person name="Meyers B.C."/>
            <person name="Spannagl M."/>
            <person name="Cheung F."/>
            <person name="De Mita S."/>
            <person name="Krishnakumar V."/>
            <person name="Gundlach H."/>
            <person name="Zhou S."/>
            <person name="Mudge J."/>
            <person name="Bharti A.K."/>
            <person name="Murray J.D."/>
            <person name="Naoumkina M.A."/>
            <person name="Rosen B."/>
            <person name="Silverstein K.A."/>
            <person name="Tang H."/>
            <person name="Rombauts S."/>
            <person name="Zhao P.X."/>
            <person name="Zhou P."/>
            <person name="Barbe V."/>
            <person name="Bardou P."/>
            <person name="Bechner M."/>
            <person name="Bellec A."/>
            <person name="Berger A."/>
            <person name="Berges H."/>
            <person name="Bidwell S."/>
            <person name="Bisseling T."/>
            <person name="Choisne N."/>
            <person name="Couloux A."/>
            <person name="Denny R."/>
            <person name="Deshpande S."/>
            <person name="Dai X."/>
            <person name="Doyle J.J."/>
            <person name="Dudez A.M."/>
            <person name="Farmer A.D."/>
            <person name="Fouteau S."/>
            <person name="Franken C."/>
            <person name="Gibelin C."/>
            <person name="Gish J."/>
            <person name="Goldstein S."/>
            <person name="Gonzalez A.J."/>
            <person name="Green P.J."/>
            <person name="Hallab A."/>
            <person name="Hartog M."/>
            <person name="Hua A."/>
            <person name="Humphray S.J."/>
            <person name="Jeong D.H."/>
            <person name="Jing Y."/>
            <person name="Jocker A."/>
            <person name="Kenton S.M."/>
            <person name="Kim D.J."/>
            <person name="Klee K."/>
            <person name="Lai H."/>
            <person name="Lang C."/>
            <person name="Lin S."/>
            <person name="Macmil S.L."/>
            <person name="Magdelenat G."/>
            <person name="Matthews L."/>
            <person name="McCorrison J."/>
            <person name="Monaghan E.L."/>
            <person name="Mun J.H."/>
            <person name="Najar F.Z."/>
            <person name="Nicholson C."/>
            <person name="Noirot C."/>
            <person name="O'Bleness M."/>
            <person name="Paule C.R."/>
            <person name="Poulain J."/>
            <person name="Prion F."/>
            <person name="Qin B."/>
            <person name="Qu C."/>
            <person name="Retzel E.F."/>
            <person name="Riddle C."/>
            <person name="Sallet E."/>
            <person name="Samain S."/>
            <person name="Samson N."/>
            <person name="Sanders I."/>
            <person name="Saurat O."/>
            <person name="Scarpelli C."/>
            <person name="Schiex T."/>
            <person name="Segurens B."/>
            <person name="Severin A.J."/>
            <person name="Sherrier D.J."/>
            <person name="Shi R."/>
            <person name="Sims S."/>
            <person name="Singer S.R."/>
            <person name="Sinharoy S."/>
            <person name="Sterck L."/>
            <person name="Viollet A."/>
            <person name="Wang B.B."/>
            <person name="Wang K."/>
            <person name="Wang M."/>
            <person name="Wang X."/>
            <person name="Warfsmann J."/>
            <person name="Weissenbach J."/>
            <person name="White D.D."/>
            <person name="White J.D."/>
            <person name="Wiley G.B."/>
            <person name="Wincker P."/>
            <person name="Xing Y."/>
            <person name="Yang L."/>
            <person name="Yao Z."/>
            <person name="Ying F."/>
            <person name="Zhai J."/>
            <person name="Zhou L."/>
            <person name="Zuber A."/>
            <person name="Denarie J."/>
            <person name="Dixon R.A."/>
            <person name="May G.D."/>
            <person name="Schwartz D.C."/>
            <person name="Rogers J."/>
            <person name="Quetier F."/>
            <person name="Town C.D."/>
            <person name="Roe B.A."/>
        </authorList>
    </citation>
    <scope>NUCLEOTIDE SEQUENCE [LARGE SCALE GENOMIC DNA]</scope>
    <source>
        <strain evidence="1">A17</strain>
        <strain evidence="2 3">cv. Jemalong A17</strain>
    </source>
</reference>
<reference evidence="1 3" key="2">
    <citation type="journal article" date="2014" name="BMC Genomics">
        <title>An improved genome release (version Mt4.0) for the model legume Medicago truncatula.</title>
        <authorList>
            <person name="Tang H."/>
            <person name="Krishnakumar V."/>
            <person name="Bidwell S."/>
            <person name="Rosen B."/>
            <person name="Chan A."/>
            <person name="Zhou S."/>
            <person name="Gentzbittel L."/>
            <person name="Childs K.L."/>
            <person name="Yandell M."/>
            <person name="Gundlach H."/>
            <person name="Mayer K.F."/>
            <person name="Schwartz D.C."/>
            <person name="Town C.D."/>
        </authorList>
    </citation>
    <scope>GENOME REANNOTATION</scope>
    <source>
        <strain evidence="1">A17</strain>
        <strain evidence="2 3">cv. Jemalong A17</strain>
    </source>
</reference>
<keyword evidence="3" id="KW-1185">Reference proteome</keyword>
<organism evidence="1 3">
    <name type="scientific">Medicago truncatula</name>
    <name type="common">Barrel medic</name>
    <name type="synonym">Medicago tribuloides</name>
    <dbReference type="NCBI Taxonomy" id="3880"/>
    <lineage>
        <taxon>Eukaryota</taxon>
        <taxon>Viridiplantae</taxon>
        <taxon>Streptophyta</taxon>
        <taxon>Embryophyta</taxon>
        <taxon>Tracheophyta</taxon>
        <taxon>Spermatophyta</taxon>
        <taxon>Magnoliopsida</taxon>
        <taxon>eudicotyledons</taxon>
        <taxon>Gunneridae</taxon>
        <taxon>Pentapetalae</taxon>
        <taxon>rosids</taxon>
        <taxon>fabids</taxon>
        <taxon>Fabales</taxon>
        <taxon>Fabaceae</taxon>
        <taxon>Papilionoideae</taxon>
        <taxon>50 kb inversion clade</taxon>
        <taxon>NPAAA clade</taxon>
        <taxon>Hologalegina</taxon>
        <taxon>IRL clade</taxon>
        <taxon>Trifolieae</taxon>
        <taxon>Medicago</taxon>
    </lineage>
</organism>
<dbReference type="AlphaFoldDB" id="A0A072UWI6"/>
<dbReference type="Proteomes" id="UP000002051">
    <property type="component" value="Chromosome 3"/>
</dbReference>
<accession>A0A072UWI6</accession>
<gene>
    <name evidence="1" type="ordered locus">MTR_3g452810</name>
</gene>
<evidence type="ECO:0000313" key="1">
    <source>
        <dbReference type="EMBL" id="KEH33786.1"/>
    </source>
</evidence>
<reference evidence="2" key="3">
    <citation type="submission" date="2015-04" db="UniProtKB">
        <authorList>
            <consortium name="EnsemblPlants"/>
        </authorList>
    </citation>
    <scope>IDENTIFICATION</scope>
    <source>
        <strain evidence="2">cv. Jemalong A17</strain>
    </source>
</reference>